<keyword evidence="2" id="KW-0808">Transferase</keyword>
<dbReference type="InterPro" id="IPR000863">
    <property type="entry name" value="Sulfotransferase_dom"/>
</dbReference>
<evidence type="ECO:0000256" key="1">
    <source>
        <dbReference type="ARBA" id="ARBA00005771"/>
    </source>
</evidence>
<comment type="similarity">
    <text evidence="1">Belongs to the sulfotransferase 1 family.</text>
</comment>
<dbReference type="AlphaFoldDB" id="A0A0M3QTU7"/>
<dbReference type="GO" id="GO:0008146">
    <property type="term" value="F:sulfotransferase activity"/>
    <property type="evidence" value="ECO:0007669"/>
    <property type="project" value="InterPro"/>
</dbReference>
<keyword evidence="5" id="KW-1185">Reference proteome</keyword>
<dbReference type="OrthoDB" id="205623at2759"/>
<dbReference type="Gene3D" id="3.40.50.300">
    <property type="entry name" value="P-loop containing nucleotide triphosphate hydrolases"/>
    <property type="match status" value="1"/>
</dbReference>
<organism evidence="4 5">
    <name type="scientific">Drosophila busckii</name>
    <name type="common">Fruit fly</name>
    <dbReference type="NCBI Taxonomy" id="30019"/>
    <lineage>
        <taxon>Eukaryota</taxon>
        <taxon>Metazoa</taxon>
        <taxon>Ecdysozoa</taxon>
        <taxon>Arthropoda</taxon>
        <taxon>Hexapoda</taxon>
        <taxon>Insecta</taxon>
        <taxon>Pterygota</taxon>
        <taxon>Neoptera</taxon>
        <taxon>Endopterygota</taxon>
        <taxon>Diptera</taxon>
        <taxon>Brachycera</taxon>
        <taxon>Muscomorpha</taxon>
        <taxon>Ephydroidea</taxon>
        <taxon>Drosophilidae</taxon>
        <taxon>Drosophila</taxon>
    </lineage>
</organism>
<name>A0A0M3QTU7_DROBS</name>
<dbReference type="SUPFAM" id="SSF52540">
    <property type="entry name" value="P-loop containing nucleoside triphosphate hydrolases"/>
    <property type="match status" value="1"/>
</dbReference>
<proteinExistence type="inferred from homology"/>
<reference evidence="4 5" key="1">
    <citation type="submission" date="2015-08" db="EMBL/GenBank/DDBJ databases">
        <title>Ancestral chromatin configuration constrains chromatin evolution on differentiating sex chromosomes in Drosophila.</title>
        <authorList>
            <person name="Zhou Q."/>
            <person name="Bachtrog D."/>
        </authorList>
    </citation>
    <scope>NUCLEOTIDE SEQUENCE [LARGE SCALE GENOMIC DNA]</scope>
    <source>
        <tissue evidence="4">Whole larvae</tissue>
    </source>
</reference>
<feature type="domain" description="Sulfotransferase" evidence="3">
    <location>
        <begin position="59"/>
        <end position="307"/>
    </location>
</feature>
<dbReference type="OMA" id="FHGSAME"/>
<protein>
    <submittedName>
        <fullName evidence="4">Maker495</fullName>
    </submittedName>
</protein>
<dbReference type="STRING" id="30019.A0A0M3QTU7"/>
<dbReference type="SMR" id="A0A0M3QTU7"/>
<evidence type="ECO:0000259" key="3">
    <source>
        <dbReference type="Pfam" id="PF00685"/>
    </source>
</evidence>
<gene>
    <name evidence="4" type="ORF">Dbus_chr2Lg1618</name>
</gene>
<accession>A0A0M3QTU7</accession>
<dbReference type="InterPro" id="IPR027417">
    <property type="entry name" value="P-loop_NTPase"/>
</dbReference>
<dbReference type="Proteomes" id="UP000494163">
    <property type="component" value="Chromosome 2L"/>
</dbReference>
<evidence type="ECO:0000256" key="2">
    <source>
        <dbReference type="ARBA" id="ARBA00022679"/>
    </source>
</evidence>
<sequence>MYDSEELISCSTLPLVRLRFSGAKNLPLQKDWSKRWCAVPQRFRDDFVQRIREFDTRHDDVYLVSYLKTGSTWLQELAWLLLNQLDFELAKSSYAWQRSHYLEHSTVSQRDFDSVAQCEQMASPRLIKSHLPAHLLPSQVWQHGRRIIYVARNPKDVLVSSYHFFTGVGLWRGDMATFIEEFIADKLLFTSYLQHLIEFWHMRHESNIFFVTYEEMQRDLGQVINKLANFLEVGNLSAAQINQLLQHLSFKQMKVTKYSNLTGLFKDATKTSEDFEFMRRGIIGAYKDELTAEQRLDLDQWIANFLQQYNLKESDIFGQI</sequence>
<evidence type="ECO:0000313" key="5">
    <source>
        <dbReference type="Proteomes" id="UP000494163"/>
    </source>
</evidence>
<dbReference type="PANTHER" id="PTHR11783">
    <property type="entry name" value="SULFOTRANSFERASE SULT"/>
    <property type="match status" value="1"/>
</dbReference>
<evidence type="ECO:0000313" key="4">
    <source>
        <dbReference type="EMBL" id="ALC39533.1"/>
    </source>
</evidence>
<dbReference type="Pfam" id="PF00685">
    <property type="entry name" value="Sulfotransfer_1"/>
    <property type="match status" value="1"/>
</dbReference>
<dbReference type="EMBL" id="CP012523">
    <property type="protein sequence ID" value="ALC39533.1"/>
    <property type="molecule type" value="Genomic_DNA"/>
</dbReference>